<keyword evidence="1" id="KW-0812">Transmembrane</keyword>
<keyword evidence="1" id="KW-1133">Transmembrane helix</keyword>
<evidence type="ECO:0000313" key="2">
    <source>
        <dbReference type="EMBL" id="SEO47878.1"/>
    </source>
</evidence>
<dbReference type="AlphaFoldDB" id="A0A1H8Q1K3"/>
<name>A0A1H8Q1K3_9BACI</name>
<protein>
    <submittedName>
        <fullName evidence="2">Uncharacterized protein</fullName>
    </submittedName>
</protein>
<keyword evidence="3" id="KW-1185">Reference proteome</keyword>
<feature type="transmembrane region" description="Helical" evidence="1">
    <location>
        <begin position="5"/>
        <end position="23"/>
    </location>
</feature>
<dbReference type="Proteomes" id="UP000199300">
    <property type="component" value="Unassembled WGS sequence"/>
</dbReference>
<reference evidence="2 3" key="1">
    <citation type="submission" date="2016-10" db="EMBL/GenBank/DDBJ databases">
        <authorList>
            <person name="de Groot N.N."/>
        </authorList>
    </citation>
    <scope>NUCLEOTIDE SEQUENCE [LARGE SCALE GENOMIC DNA]</scope>
    <source>
        <strain evidence="2 3">CGMCC 1.10434</strain>
    </source>
</reference>
<dbReference type="EMBL" id="FODJ01000008">
    <property type="protein sequence ID" value="SEO47878.1"/>
    <property type="molecule type" value="Genomic_DNA"/>
</dbReference>
<organism evidence="2 3">
    <name type="scientific">Amphibacillus marinus</name>
    <dbReference type="NCBI Taxonomy" id="872970"/>
    <lineage>
        <taxon>Bacteria</taxon>
        <taxon>Bacillati</taxon>
        <taxon>Bacillota</taxon>
        <taxon>Bacilli</taxon>
        <taxon>Bacillales</taxon>
        <taxon>Bacillaceae</taxon>
        <taxon>Amphibacillus</taxon>
    </lineage>
</organism>
<feature type="transmembrane region" description="Helical" evidence="1">
    <location>
        <begin position="29"/>
        <end position="62"/>
    </location>
</feature>
<sequence>MLIQICMLIIISICLIMYEYKRYQSKDLLFFLGGMLISGLYVLSAILKLEIISFAALMATLLKPLKEPVKKWLAKYRM</sequence>
<evidence type="ECO:0000313" key="3">
    <source>
        <dbReference type="Proteomes" id="UP000199300"/>
    </source>
</evidence>
<keyword evidence="1" id="KW-0472">Membrane</keyword>
<accession>A0A1H8Q1K3</accession>
<gene>
    <name evidence="2" type="ORF">SAMN04488134_1084</name>
</gene>
<evidence type="ECO:0000256" key="1">
    <source>
        <dbReference type="SAM" id="Phobius"/>
    </source>
</evidence>
<dbReference type="RefSeq" id="WP_091498153.1">
    <property type="nucleotide sequence ID" value="NZ_FODJ01000008.1"/>
</dbReference>
<proteinExistence type="predicted"/>
<dbReference type="STRING" id="872970.SAMN04488134_1084"/>